<evidence type="ECO:0000256" key="5">
    <source>
        <dbReference type="ARBA" id="ARBA00022692"/>
    </source>
</evidence>
<dbReference type="GO" id="GO:0005524">
    <property type="term" value="F:ATP binding"/>
    <property type="evidence" value="ECO:0007669"/>
    <property type="project" value="UniProtKB-KW"/>
</dbReference>
<dbReference type="Proteomes" id="UP000222542">
    <property type="component" value="Unassembled WGS sequence"/>
</dbReference>
<evidence type="ECO:0000256" key="6">
    <source>
        <dbReference type="ARBA" id="ARBA00022741"/>
    </source>
</evidence>
<comment type="subcellular location">
    <subcellularLocation>
        <location evidence="1">Cell membrane</location>
        <topology evidence="1">Single-pass membrane protein</topology>
    </subcellularLocation>
</comment>
<keyword evidence="4" id="KW-0808">Transferase</keyword>
<keyword evidence="6" id="KW-0547">Nucleotide-binding</keyword>
<evidence type="ECO:0000256" key="1">
    <source>
        <dbReference type="ARBA" id="ARBA00004162"/>
    </source>
</evidence>
<comment type="catalytic activity">
    <reaction evidence="11">
        <text>L-seryl-[protein] + ATP = O-phospho-L-seryl-[protein] + ADP + H(+)</text>
        <dbReference type="Rhea" id="RHEA:17989"/>
        <dbReference type="Rhea" id="RHEA-COMP:9863"/>
        <dbReference type="Rhea" id="RHEA-COMP:11604"/>
        <dbReference type="ChEBI" id="CHEBI:15378"/>
        <dbReference type="ChEBI" id="CHEBI:29999"/>
        <dbReference type="ChEBI" id="CHEBI:30616"/>
        <dbReference type="ChEBI" id="CHEBI:83421"/>
        <dbReference type="ChEBI" id="CHEBI:456216"/>
        <dbReference type="EC" id="2.7.11.1"/>
    </reaction>
</comment>
<dbReference type="OMA" id="HDCPSSI"/>
<evidence type="ECO:0000256" key="4">
    <source>
        <dbReference type="ARBA" id="ARBA00022679"/>
    </source>
</evidence>
<dbReference type="PROSITE" id="PS50011">
    <property type="entry name" value="PROTEIN_KINASE_DOM"/>
    <property type="match status" value="1"/>
</dbReference>
<evidence type="ECO:0000256" key="7">
    <source>
        <dbReference type="ARBA" id="ARBA00022840"/>
    </source>
</evidence>
<accession>A0A2G2YF23</accession>
<dbReference type="PROSITE" id="PS00108">
    <property type="entry name" value="PROTEIN_KINASE_ST"/>
    <property type="match status" value="1"/>
</dbReference>
<evidence type="ECO:0000313" key="13">
    <source>
        <dbReference type="EMBL" id="PHT68171.1"/>
    </source>
</evidence>
<dbReference type="AlphaFoldDB" id="A0A2G2YF23"/>
<name>A0A2G2YF23_CAPAN</name>
<comment type="catalytic activity">
    <reaction evidence="10">
        <text>L-threonyl-[protein] + ATP = O-phospho-L-threonyl-[protein] + ADP + H(+)</text>
        <dbReference type="Rhea" id="RHEA:46608"/>
        <dbReference type="Rhea" id="RHEA-COMP:11060"/>
        <dbReference type="Rhea" id="RHEA-COMP:11605"/>
        <dbReference type="ChEBI" id="CHEBI:15378"/>
        <dbReference type="ChEBI" id="CHEBI:30013"/>
        <dbReference type="ChEBI" id="CHEBI:30616"/>
        <dbReference type="ChEBI" id="CHEBI:61977"/>
        <dbReference type="ChEBI" id="CHEBI:456216"/>
        <dbReference type="EC" id="2.7.11.1"/>
    </reaction>
</comment>
<dbReference type="InterPro" id="IPR047117">
    <property type="entry name" value="PERK1-13-like"/>
</dbReference>
<dbReference type="GO" id="GO:0004674">
    <property type="term" value="F:protein serine/threonine kinase activity"/>
    <property type="evidence" value="ECO:0007669"/>
    <property type="project" value="UniProtKB-KW"/>
</dbReference>
<dbReference type="EC" id="2.7.11.1" evidence="2"/>
<dbReference type="Gramene" id="PHT68171">
    <property type="protein sequence ID" value="PHT68171"/>
    <property type="gene ID" value="T459_27658"/>
</dbReference>
<evidence type="ECO:0000256" key="8">
    <source>
        <dbReference type="ARBA" id="ARBA00022989"/>
    </source>
</evidence>
<evidence type="ECO:0000313" key="14">
    <source>
        <dbReference type="Proteomes" id="UP000222542"/>
    </source>
</evidence>
<proteinExistence type="predicted"/>
<dbReference type="Pfam" id="PF00069">
    <property type="entry name" value="Pkinase"/>
    <property type="match status" value="1"/>
</dbReference>
<feature type="domain" description="Protein kinase" evidence="12">
    <location>
        <begin position="1"/>
        <end position="78"/>
    </location>
</feature>
<dbReference type="EMBL" id="AYRZ02000011">
    <property type="protein sequence ID" value="PHT68171.1"/>
    <property type="molecule type" value="Genomic_DNA"/>
</dbReference>
<dbReference type="STRING" id="4072.A0A2G2YF23"/>
<protein>
    <recommendedName>
        <fullName evidence="2">non-specific serine/threonine protein kinase</fullName>
        <ecNumber evidence="2">2.7.11.1</ecNumber>
    </recommendedName>
</protein>
<dbReference type="SUPFAM" id="SSF56112">
    <property type="entry name" value="Protein kinase-like (PK-like)"/>
    <property type="match status" value="1"/>
</dbReference>
<dbReference type="InterPro" id="IPR008271">
    <property type="entry name" value="Ser/Thr_kinase_AS"/>
</dbReference>
<keyword evidence="3" id="KW-0418">Kinase</keyword>
<keyword evidence="3" id="KW-0723">Serine/threonine-protein kinase</keyword>
<evidence type="ECO:0000256" key="10">
    <source>
        <dbReference type="ARBA" id="ARBA00047899"/>
    </source>
</evidence>
<sequence length="78" mass="8913">MYEYISNESLGDMLHGEKGAHLKRKTRYRIAVEAGKGLCYLHHDCPSSIIHTDVKSNNILLDFDYEAQVPDFVLGKFL</sequence>
<dbReference type="GO" id="GO:0005886">
    <property type="term" value="C:plasma membrane"/>
    <property type="evidence" value="ECO:0007669"/>
    <property type="project" value="UniProtKB-SubCell"/>
</dbReference>
<reference evidence="13 14" key="1">
    <citation type="journal article" date="2014" name="Nat. Genet.">
        <title>Genome sequence of the hot pepper provides insights into the evolution of pungency in Capsicum species.</title>
        <authorList>
            <person name="Kim S."/>
            <person name="Park M."/>
            <person name="Yeom S.I."/>
            <person name="Kim Y.M."/>
            <person name="Lee J.M."/>
            <person name="Lee H.A."/>
            <person name="Seo E."/>
            <person name="Choi J."/>
            <person name="Cheong K."/>
            <person name="Kim K.T."/>
            <person name="Jung K."/>
            <person name="Lee G.W."/>
            <person name="Oh S.K."/>
            <person name="Bae C."/>
            <person name="Kim S.B."/>
            <person name="Lee H.Y."/>
            <person name="Kim S.Y."/>
            <person name="Kim M.S."/>
            <person name="Kang B.C."/>
            <person name="Jo Y.D."/>
            <person name="Yang H.B."/>
            <person name="Jeong H.J."/>
            <person name="Kang W.H."/>
            <person name="Kwon J.K."/>
            <person name="Shin C."/>
            <person name="Lim J.Y."/>
            <person name="Park J.H."/>
            <person name="Huh J.H."/>
            <person name="Kim J.S."/>
            <person name="Kim B.D."/>
            <person name="Cohen O."/>
            <person name="Paran I."/>
            <person name="Suh M.C."/>
            <person name="Lee S.B."/>
            <person name="Kim Y.K."/>
            <person name="Shin Y."/>
            <person name="Noh S.J."/>
            <person name="Park J."/>
            <person name="Seo Y.S."/>
            <person name="Kwon S.Y."/>
            <person name="Kim H.A."/>
            <person name="Park J.M."/>
            <person name="Kim H.J."/>
            <person name="Choi S.B."/>
            <person name="Bosland P.W."/>
            <person name="Reeves G."/>
            <person name="Jo S.H."/>
            <person name="Lee B.W."/>
            <person name="Cho H.T."/>
            <person name="Choi H.S."/>
            <person name="Lee M.S."/>
            <person name="Yu Y."/>
            <person name="Do Choi Y."/>
            <person name="Park B.S."/>
            <person name="van Deynze A."/>
            <person name="Ashrafi H."/>
            <person name="Hill T."/>
            <person name="Kim W.T."/>
            <person name="Pai H.S."/>
            <person name="Ahn H.K."/>
            <person name="Yeam I."/>
            <person name="Giovannoni J.J."/>
            <person name="Rose J.K."/>
            <person name="Sorensen I."/>
            <person name="Lee S.J."/>
            <person name="Kim R.W."/>
            <person name="Choi I.Y."/>
            <person name="Choi B.S."/>
            <person name="Lim J.S."/>
            <person name="Lee Y.H."/>
            <person name="Choi D."/>
        </authorList>
    </citation>
    <scope>NUCLEOTIDE SEQUENCE [LARGE SCALE GENOMIC DNA]</scope>
    <source>
        <strain evidence="14">cv. CM334</strain>
    </source>
</reference>
<dbReference type="InterPro" id="IPR011009">
    <property type="entry name" value="Kinase-like_dom_sf"/>
</dbReference>
<organism evidence="13 14">
    <name type="scientific">Capsicum annuum</name>
    <name type="common">Capsicum pepper</name>
    <dbReference type="NCBI Taxonomy" id="4072"/>
    <lineage>
        <taxon>Eukaryota</taxon>
        <taxon>Viridiplantae</taxon>
        <taxon>Streptophyta</taxon>
        <taxon>Embryophyta</taxon>
        <taxon>Tracheophyta</taxon>
        <taxon>Spermatophyta</taxon>
        <taxon>Magnoliopsida</taxon>
        <taxon>eudicotyledons</taxon>
        <taxon>Gunneridae</taxon>
        <taxon>Pentapetalae</taxon>
        <taxon>asterids</taxon>
        <taxon>lamiids</taxon>
        <taxon>Solanales</taxon>
        <taxon>Solanaceae</taxon>
        <taxon>Solanoideae</taxon>
        <taxon>Capsiceae</taxon>
        <taxon>Capsicum</taxon>
    </lineage>
</organism>
<keyword evidence="5" id="KW-0812">Transmembrane</keyword>
<keyword evidence="9" id="KW-0472">Membrane</keyword>
<keyword evidence="8" id="KW-1133">Transmembrane helix</keyword>
<keyword evidence="7" id="KW-0067">ATP-binding</keyword>
<evidence type="ECO:0000256" key="9">
    <source>
        <dbReference type="ARBA" id="ARBA00023136"/>
    </source>
</evidence>
<dbReference type="InterPro" id="IPR000719">
    <property type="entry name" value="Prot_kinase_dom"/>
</dbReference>
<gene>
    <name evidence="13" type="ORF">T459_27658</name>
</gene>
<comment type="caution">
    <text evidence="13">The sequence shown here is derived from an EMBL/GenBank/DDBJ whole genome shotgun (WGS) entry which is preliminary data.</text>
</comment>
<dbReference type="Gene3D" id="1.10.510.10">
    <property type="entry name" value="Transferase(Phosphotransferase) domain 1"/>
    <property type="match status" value="1"/>
</dbReference>
<evidence type="ECO:0000256" key="3">
    <source>
        <dbReference type="ARBA" id="ARBA00022527"/>
    </source>
</evidence>
<evidence type="ECO:0000256" key="2">
    <source>
        <dbReference type="ARBA" id="ARBA00012513"/>
    </source>
</evidence>
<evidence type="ECO:0000259" key="12">
    <source>
        <dbReference type="PROSITE" id="PS50011"/>
    </source>
</evidence>
<evidence type="ECO:0000256" key="11">
    <source>
        <dbReference type="ARBA" id="ARBA00048679"/>
    </source>
</evidence>
<keyword evidence="14" id="KW-1185">Reference proteome</keyword>
<reference evidence="13 14" key="2">
    <citation type="journal article" date="2017" name="Genome Biol.">
        <title>New reference genome sequences of hot pepper reveal the massive evolution of plant disease-resistance genes by retroduplication.</title>
        <authorList>
            <person name="Kim S."/>
            <person name="Park J."/>
            <person name="Yeom S.I."/>
            <person name="Kim Y.M."/>
            <person name="Seo E."/>
            <person name="Kim K.T."/>
            <person name="Kim M.S."/>
            <person name="Lee J.M."/>
            <person name="Cheong K."/>
            <person name="Shin H.S."/>
            <person name="Kim S.B."/>
            <person name="Han K."/>
            <person name="Lee J."/>
            <person name="Park M."/>
            <person name="Lee H.A."/>
            <person name="Lee H.Y."/>
            <person name="Lee Y."/>
            <person name="Oh S."/>
            <person name="Lee J.H."/>
            <person name="Choi E."/>
            <person name="Choi E."/>
            <person name="Lee S.E."/>
            <person name="Jeon J."/>
            <person name="Kim H."/>
            <person name="Choi G."/>
            <person name="Song H."/>
            <person name="Lee J."/>
            <person name="Lee S.C."/>
            <person name="Kwon J.K."/>
            <person name="Lee H.Y."/>
            <person name="Koo N."/>
            <person name="Hong Y."/>
            <person name="Kim R.W."/>
            <person name="Kang W.H."/>
            <person name="Huh J.H."/>
            <person name="Kang B.C."/>
            <person name="Yang T.J."/>
            <person name="Lee Y.H."/>
            <person name="Bennetzen J.L."/>
            <person name="Choi D."/>
        </authorList>
    </citation>
    <scope>NUCLEOTIDE SEQUENCE [LARGE SCALE GENOMIC DNA]</scope>
    <source>
        <strain evidence="14">cv. CM334</strain>
    </source>
</reference>
<dbReference type="PANTHER" id="PTHR47982">
    <property type="entry name" value="PROLINE-RICH RECEPTOR-LIKE PROTEIN KINASE PERK4"/>
    <property type="match status" value="1"/>
</dbReference>